<gene>
    <name evidence="2" type="ORF">WJX73_005431</name>
</gene>
<protein>
    <submittedName>
        <fullName evidence="2">Uncharacterized protein</fullName>
    </submittedName>
</protein>
<evidence type="ECO:0000256" key="1">
    <source>
        <dbReference type="SAM" id="MobiDB-lite"/>
    </source>
</evidence>
<name>A0AAW1PJW0_9CHLO</name>
<dbReference type="AlphaFoldDB" id="A0AAW1PJW0"/>
<organism evidence="2 3">
    <name type="scientific">Symbiochloris irregularis</name>
    <dbReference type="NCBI Taxonomy" id="706552"/>
    <lineage>
        <taxon>Eukaryota</taxon>
        <taxon>Viridiplantae</taxon>
        <taxon>Chlorophyta</taxon>
        <taxon>core chlorophytes</taxon>
        <taxon>Trebouxiophyceae</taxon>
        <taxon>Trebouxiales</taxon>
        <taxon>Trebouxiaceae</taxon>
        <taxon>Symbiochloris</taxon>
    </lineage>
</organism>
<reference evidence="2 3" key="1">
    <citation type="journal article" date="2024" name="Nat. Commun.">
        <title>Phylogenomics reveals the evolutionary origins of lichenization in chlorophyte algae.</title>
        <authorList>
            <person name="Puginier C."/>
            <person name="Libourel C."/>
            <person name="Otte J."/>
            <person name="Skaloud P."/>
            <person name="Haon M."/>
            <person name="Grisel S."/>
            <person name="Petersen M."/>
            <person name="Berrin J.G."/>
            <person name="Delaux P.M."/>
            <person name="Dal Grande F."/>
            <person name="Keller J."/>
        </authorList>
    </citation>
    <scope>NUCLEOTIDE SEQUENCE [LARGE SCALE GENOMIC DNA]</scope>
    <source>
        <strain evidence="2 3">SAG 2036</strain>
    </source>
</reference>
<feature type="region of interest" description="Disordered" evidence="1">
    <location>
        <begin position="1"/>
        <end position="27"/>
    </location>
</feature>
<proteinExistence type="predicted"/>
<keyword evidence="3" id="KW-1185">Reference proteome</keyword>
<evidence type="ECO:0000313" key="3">
    <source>
        <dbReference type="Proteomes" id="UP001465755"/>
    </source>
</evidence>
<accession>A0AAW1PJW0</accession>
<sequence>MSSNTQGRASSANTARSEAIPPTETITAPGCSFEHLDIFPEEQRDWLQHSVDVTLQAQNDTDIATHAASLIQWSSVLGGCVTDTMPLGPQTSGQPLHRIPLETSPQVLTDMLRLLYSGNNPAQMKKLFDVNHDHYCGVNLVFNSDARFQEQRF</sequence>
<dbReference type="EMBL" id="JALJOQ010000024">
    <property type="protein sequence ID" value="KAK9808354.1"/>
    <property type="molecule type" value="Genomic_DNA"/>
</dbReference>
<dbReference type="Proteomes" id="UP001465755">
    <property type="component" value="Unassembled WGS sequence"/>
</dbReference>
<feature type="compositionally biased region" description="Polar residues" evidence="1">
    <location>
        <begin position="1"/>
        <end position="16"/>
    </location>
</feature>
<evidence type="ECO:0000313" key="2">
    <source>
        <dbReference type="EMBL" id="KAK9808354.1"/>
    </source>
</evidence>
<comment type="caution">
    <text evidence="2">The sequence shown here is derived from an EMBL/GenBank/DDBJ whole genome shotgun (WGS) entry which is preliminary data.</text>
</comment>